<dbReference type="GO" id="GO:0016787">
    <property type="term" value="F:hydrolase activity"/>
    <property type="evidence" value="ECO:0007669"/>
    <property type="project" value="UniProtKB-KW"/>
</dbReference>
<dbReference type="KEGG" id="daf:Desaf_2934"/>
<dbReference type="InterPro" id="IPR006674">
    <property type="entry name" value="HD_domain"/>
</dbReference>
<evidence type="ECO:0000259" key="1">
    <source>
        <dbReference type="Pfam" id="PF13023"/>
    </source>
</evidence>
<gene>
    <name evidence="2" type="ORF">Desaf_2934</name>
</gene>
<dbReference type="STRING" id="690850.Desaf_2934"/>
<protein>
    <submittedName>
        <fullName evidence="2">Hydrolase (HAD superfamily)</fullName>
    </submittedName>
</protein>
<sequence>MLNKSLAIRLFDAFSIQRWNEKIRPVELVEMDKTAHKMIIAWCLGRCEEDAGRAVDWERLINGGIFELMRRIVISDIKSPIYNRIREEHPDVFRELNEWVYRKMEAHLDDQVIREEFRSYLMDDAYLDKHTRLVLDAAHLYATFWEFRIIRHTNPRGYQIEEIHTSLMNRMEPFLDLVGMRRLVTNHPLASFIDLCGQLRFQIRWGQTPRIPRTSVLGHMMLVACLSWFFSREVGACARRSYNNFFGGLLHDLPEAVTRDIISPVKSSVERLPDVIANIEKQLAEREIFGLLPQTWKPELAYLIQDEFDSKIRQSQDEGRKPLKVSSADIGSSFNADGFDPYDGELVRVADHLSAFLEAYMSAQYGIRSESIDKGLRIGEKYAGQVIAGIDVGRIYAAF</sequence>
<name>F3Z233_DESAF</name>
<dbReference type="Gene3D" id="1.10.3210.10">
    <property type="entry name" value="Hypothetical protein af1432"/>
    <property type="match status" value="2"/>
</dbReference>
<keyword evidence="2" id="KW-0378">Hydrolase</keyword>
<proteinExistence type="predicted"/>
<keyword evidence="3" id="KW-1185">Reference proteome</keyword>
<dbReference type="Proteomes" id="UP000007844">
    <property type="component" value="Chromosome"/>
</dbReference>
<evidence type="ECO:0000313" key="3">
    <source>
        <dbReference type="Proteomes" id="UP000007844"/>
    </source>
</evidence>
<evidence type="ECO:0000313" key="2">
    <source>
        <dbReference type="EMBL" id="EGJ51242.1"/>
    </source>
</evidence>
<dbReference type="eggNOG" id="COG1896">
    <property type="taxonomic scope" value="Bacteria"/>
</dbReference>
<feature type="domain" description="HD" evidence="1">
    <location>
        <begin position="196"/>
        <end position="375"/>
    </location>
</feature>
<dbReference type="HOGENOM" id="CLU_672030_0_0_7"/>
<organism evidence="2 3">
    <name type="scientific">Desulfocurvibacter africanus subsp. africanus str. Walvis Bay</name>
    <dbReference type="NCBI Taxonomy" id="690850"/>
    <lineage>
        <taxon>Bacteria</taxon>
        <taxon>Pseudomonadati</taxon>
        <taxon>Thermodesulfobacteriota</taxon>
        <taxon>Desulfovibrionia</taxon>
        <taxon>Desulfovibrionales</taxon>
        <taxon>Desulfovibrionaceae</taxon>
        <taxon>Desulfocurvibacter</taxon>
    </lineage>
</organism>
<dbReference type="AlphaFoldDB" id="F3Z233"/>
<dbReference type="Pfam" id="PF13023">
    <property type="entry name" value="HD_3"/>
    <property type="match status" value="1"/>
</dbReference>
<dbReference type="EMBL" id="CP003221">
    <property type="protein sequence ID" value="EGJ51242.1"/>
    <property type="molecule type" value="Genomic_DNA"/>
</dbReference>
<dbReference type="RefSeq" id="WP_014260898.1">
    <property type="nucleotide sequence ID" value="NC_016629.1"/>
</dbReference>
<accession>F3Z233</accession>
<dbReference type="SUPFAM" id="SSF109604">
    <property type="entry name" value="HD-domain/PDEase-like"/>
    <property type="match status" value="2"/>
</dbReference>
<reference evidence="2 3" key="1">
    <citation type="journal article" date="2011" name="J. Bacteriol.">
        <title>Genome sequence of the mercury-methylating and pleomorphic Desulfovibrio africanus Strain Walvis Bay.</title>
        <authorList>
            <person name="Brown S.D."/>
            <person name="Wall J.D."/>
            <person name="Kucken A.M."/>
            <person name="Gilmour C.C."/>
            <person name="Podar M."/>
            <person name="Brandt C.C."/>
            <person name="Teshima H."/>
            <person name="Detter J.C."/>
            <person name="Han C.S."/>
            <person name="Land M.L."/>
            <person name="Lucas S."/>
            <person name="Han J."/>
            <person name="Pennacchio L."/>
            <person name="Nolan M."/>
            <person name="Pitluck S."/>
            <person name="Woyke T."/>
            <person name="Goodwin L."/>
            <person name="Palumbo A.V."/>
            <person name="Elias D.A."/>
        </authorList>
    </citation>
    <scope>NUCLEOTIDE SEQUENCE [LARGE SCALE GENOMIC DNA]</scope>
    <source>
        <strain evidence="2 3">Walvis Bay</strain>
    </source>
</reference>